<dbReference type="AlphaFoldDB" id="A0A176WIS0"/>
<organism evidence="2 3">
    <name type="scientific">Marchantia polymorpha subsp. ruderalis</name>
    <dbReference type="NCBI Taxonomy" id="1480154"/>
    <lineage>
        <taxon>Eukaryota</taxon>
        <taxon>Viridiplantae</taxon>
        <taxon>Streptophyta</taxon>
        <taxon>Embryophyta</taxon>
        <taxon>Marchantiophyta</taxon>
        <taxon>Marchantiopsida</taxon>
        <taxon>Marchantiidae</taxon>
        <taxon>Marchantiales</taxon>
        <taxon>Marchantiaceae</taxon>
        <taxon>Marchantia</taxon>
    </lineage>
</organism>
<gene>
    <name evidence="2" type="ORF">AXG93_1089s1070</name>
</gene>
<reference evidence="2" key="1">
    <citation type="submission" date="2016-03" db="EMBL/GenBank/DDBJ databases">
        <title>Mechanisms controlling the formation of the plant cell surface in tip-growing cells are functionally conserved among land plants.</title>
        <authorList>
            <person name="Honkanen S."/>
            <person name="Jones V.A."/>
            <person name="Morieri G."/>
            <person name="Champion C."/>
            <person name="Hetherington A.J."/>
            <person name="Kelly S."/>
            <person name="Saint-Marcoux D."/>
            <person name="Proust H."/>
            <person name="Prescott H."/>
            <person name="Dolan L."/>
        </authorList>
    </citation>
    <scope>NUCLEOTIDE SEQUENCE [LARGE SCALE GENOMIC DNA]</scope>
    <source>
        <tissue evidence="2">Whole gametophyte</tissue>
    </source>
</reference>
<comment type="caution">
    <text evidence="2">The sequence shown here is derived from an EMBL/GenBank/DDBJ whole genome shotgun (WGS) entry which is preliminary data.</text>
</comment>
<name>A0A176WIS0_MARPO</name>
<proteinExistence type="predicted"/>
<evidence type="ECO:0000313" key="3">
    <source>
        <dbReference type="Proteomes" id="UP000077202"/>
    </source>
</evidence>
<dbReference type="EMBL" id="LVLJ01000874">
    <property type="protein sequence ID" value="OAE32242.1"/>
    <property type="molecule type" value="Genomic_DNA"/>
</dbReference>
<accession>A0A176WIS0</accession>
<evidence type="ECO:0000313" key="2">
    <source>
        <dbReference type="EMBL" id="OAE32242.1"/>
    </source>
</evidence>
<dbReference type="Proteomes" id="UP000077202">
    <property type="component" value="Unassembled WGS sequence"/>
</dbReference>
<evidence type="ECO:0000256" key="1">
    <source>
        <dbReference type="SAM" id="MobiDB-lite"/>
    </source>
</evidence>
<feature type="compositionally biased region" description="Basic and acidic residues" evidence="1">
    <location>
        <begin position="100"/>
        <end position="114"/>
    </location>
</feature>
<keyword evidence="3" id="KW-1185">Reference proteome</keyword>
<protein>
    <submittedName>
        <fullName evidence="2">Uncharacterized protein</fullName>
    </submittedName>
</protein>
<feature type="region of interest" description="Disordered" evidence="1">
    <location>
        <begin position="90"/>
        <end position="114"/>
    </location>
</feature>
<sequence length="114" mass="12718">MVCRSHQAIEEIPRRGKFGIEKGSWDDAQVTMAILPLTSRVSRREKKIHIAIRGLGRRRGASIKLRSPNSRAKSKMKAKRLILEADSSTESRAAVARGRPTREAGAEVNTVREN</sequence>